<name>A0AAV4DYG6_9GAST</name>
<dbReference type="Proteomes" id="UP000735302">
    <property type="component" value="Unassembled WGS sequence"/>
</dbReference>
<dbReference type="AlphaFoldDB" id="A0AAV4DYG6"/>
<dbReference type="EMBL" id="BLXT01008489">
    <property type="protein sequence ID" value="GFO49408.1"/>
    <property type="molecule type" value="Genomic_DNA"/>
</dbReference>
<evidence type="ECO:0000313" key="2">
    <source>
        <dbReference type="EMBL" id="GFO49408.1"/>
    </source>
</evidence>
<feature type="region of interest" description="Disordered" evidence="1">
    <location>
        <begin position="183"/>
        <end position="278"/>
    </location>
</feature>
<reference evidence="2 3" key="1">
    <citation type="journal article" date="2021" name="Elife">
        <title>Chloroplast acquisition without the gene transfer in kleptoplastic sea slugs, Plakobranchus ocellatus.</title>
        <authorList>
            <person name="Maeda T."/>
            <person name="Takahashi S."/>
            <person name="Yoshida T."/>
            <person name="Shimamura S."/>
            <person name="Takaki Y."/>
            <person name="Nagai Y."/>
            <person name="Toyoda A."/>
            <person name="Suzuki Y."/>
            <person name="Arimoto A."/>
            <person name="Ishii H."/>
            <person name="Satoh N."/>
            <person name="Nishiyama T."/>
            <person name="Hasebe M."/>
            <person name="Maruyama T."/>
            <person name="Minagawa J."/>
            <person name="Obokata J."/>
            <person name="Shigenobu S."/>
        </authorList>
    </citation>
    <scope>NUCLEOTIDE SEQUENCE [LARGE SCALE GENOMIC DNA]</scope>
</reference>
<proteinExistence type="predicted"/>
<feature type="compositionally biased region" description="Basic residues" evidence="1">
    <location>
        <begin position="251"/>
        <end position="278"/>
    </location>
</feature>
<keyword evidence="3" id="KW-1185">Reference proteome</keyword>
<sequence>MQPVANDTLRINDSKWKFNRNKVLAIKMTDSRVRLAAARNTLESVWREPRPRQSYSSQSGGRQTDSKVVLAAAGRLQSVFLCGRYRDSKVFLAAAMLTLESFWGGVSGTVASESALRSAGDPSVAGSSPTTGALALRMAYKPEITLLWTGYLQKKNKPFLIVSLQTLASTNFIVLFCSHSVEHGNAEEEEREEEEEEEGKEEKEEEEEEEEKEKEDEEEEEEEGKEKKEEEEEEEEEKEKEDEEEEDEQKSRRRSSKRRRRRCTRRTTRIQKRKLKAV</sequence>
<evidence type="ECO:0000256" key="1">
    <source>
        <dbReference type="SAM" id="MobiDB-lite"/>
    </source>
</evidence>
<accession>A0AAV4DYG6</accession>
<gene>
    <name evidence="2" type="ORF">PoB_007591300</name>
</gene>
<protein>
    <submittedName>
        <fullName evidence="2">Uncharacterized protein</fullName>
    </submittedName>
</protein>
<feature type="compositionally biased region" description="Acidic residues" evidence="1">
    <location>
        <begin position="187"/>
        <end position="248"/>
    </location>
</feature>
<evidence type="ECO:0000313" key="3">
    <source>
        <dbReference type="Proteomes" id="UP000735302"/>
    </source>
</evidence>
<comment type="caution">
    <text evidence="2">The sequence shown here is derived from an EMBL/GenBank/DDBJ whole genome shotgun (WGS) entry which is preliminary data.</text>
</comment>
<organism evidence="2 3">
    <name type="scientific">Plakobranchus ocellatus</name>
    <dbReference type="NCBI Taxonomy" id="259542"/>
    <lineage>
        <taxon>Eukaryota</taxon>
        <taxon>Metazoa</taxon>
        <taxon>Spiralia</taxon>
        <taxon>Lophotrochozoa</taxon>
        <taxon>Mollusca</taxon>
        <taxon>Gastropoda</taxon>
        <taxon>Heterobranchia</taxon>
        <taxon>Euthyneura</taxon>
        <taxon>Panpulmonata</taxon>
        <taxon>Sacoglossa</taxon>
        <taxon>Placobranchoidea</taxon>
        <taxon>Plakobranchidae</taxon>
        <taxon>Plakobranchus</taxon>
    </lineage>
</organism>